<comment type="subcellular location">
    <subcellularLocation>
        <location evidence="6">Nucleus outer membrane</location>
        <topology evidence="6">Single-pass membrane protein</topology>
    </subcellularLocation>
</comment>
<evidence type="ECO:0000256" key="6">
    <source>
        <dbReference type="ARBA" id="ARBA00034303"/>
    </source>
</evidence>
<comment type="similarity">
    <text evidence="1">Belongs to the TMEM53 family.</text>
</comment>
<comment type="caution">
    <text evidence="8">The sequence shown here is derived from an EMBL/GenBank/DDBJ whole genome shotgun (WGS) entry which is preliminary data.</text>
</comment>
<dbReference type="GO" id="GO:0005640">
    <property type="term" value="C:nuclear outer membrane"/>
    <property type="evidence" value="ECO:0007669"/>
    <property type="project" value="UniProtKB-SubCell"/>
</dbReference>
<evidence type="ECO:0000256" key="4">
    <source>
        <dbReference type="ARBA" id="ARBA00023136"/>
    </source>
</evidence>
<feature type="compositionally biased region" description="Low complexity" evidence="7">
    <location>
        <begin position="192"/>
        <end position="232"/>
    </location>
</feature>
<dbReference type="Proteomes" id="UP001165080">
    <property type="component" value="Unassembled WGS sequence"/>
</dbReference>
<organism evidence="8 9">
    <name type="scientific">Pleodorina starrii</name>
    <dbReference type="NCBI Taxonomy" id="330485"/>
    <lineage>
        <taxon>Eukaryota</taxon>
        <taxon>Viridiplantae</taxon>
        <taxon>Chlorophyta</taxon>
        <taxon>core chlorophytes</taxon>
        <taxon>Chlorophyceae</taxon>
        <taxon>CS clade</taxon>
        <taxon>Chlamydomonadales</taxon>
        <taxon>Volvocaceae</taxon>
        <taxon>Pleodorina</taxon>
    </lineage>
</organism>
<keyword evidence="3" id="KW-1133">Transmembrane helix</keyword>
<sequence length="570" mass="60135">MTGHALLPRVGVRQLANHLKDSNNNLISTVICAITACPSSAPVLIVGRTGPVHTETKSRDTHAAQTFLFGSLSAAKMSLGLHRGSALPTAPPASSSAQRHLPPPLEQVKLLHRASECSRGALHRSHHLEGLLGQHTPRVAAACSANAMRAVATQAGAGAEWASISAGRGRLYSAASSSGRIADRWSSPICHGGASSSRVGSAATASTSSRSSSLDTGLSTTARCSSSSSYSAGSGGSVTRDSSVGPACRSLSGGGVLAAGGWERRGAGRGLGRAGSDGRCFSAGAWGPGGRGGGGGGGSSSDDGSGLPPPIIISPVAIRVVVIGWMGSNRRYLNKYGSLWARSGDHEVLIIRPTVAQTLVRWRGVVVAGRDIDRVARMHRENPAMPTVYHVFSTGGFIHAGTMWRWMDEVEDVAQRRDLLEEVRGIILDSAPAAVNPEMSARAIVSAVTNTPAEDLSYGMPGVQGMLLDGTRAFMGRYLQSKGVKLRTEEVYDAWYNLAPVCPQLYLYSDADPLVPASDVEKYMGVQESRGVEVSGYKWPDSGHVEHFRRHPHEYAYQISAFLARALRDW</sequence>
<evidence type="ECO:0000256" key="1">
    <source>
        <dbReference type="ARBA" id="ARBA00007387"/>
    </source>
</evidence>
<feature type="region of interest" description="Disordered" evidence="7">
    <location>
        <begin position="192"/>
        <end position="244"/>
    </location>
</feature>
<gene>
    <name evidence="8" type="primary">PLEST000631</name>
    <name evidence="8" type="ORF">PLESTB_000025400</name>
</gene>
<dbReference type="SUPFAM" id="SSF53474">
    <property type="entry name" value="alpha/beta-Hydrolases"/>
    <property type="match status" value="1"/>
</dbReference>
<keyword evidence="2" id="KW-0812">Transmembrane</keyword>
<dbReference type="PANTHER" id="PTHR12265">
    <property type="entry name" value="TRANSMEMBRANE PROTEIN 53"/>
    <property type="match status" value="1"/>
</dbReference>
<feature type="region of interest" description="Disordered" evidence="7">
    <location>
        <begin position="283"/>
        <end position="306"/>
    </location>
</feature>
<keyword evidence="5" id="KW-0539">Nucleus</keyword>
<name>A0A9W6B9K1_9CHLO</name>
<keyword evidence="9" id="KW-1185">Reference proteome</keyword>
<keyword evidence="4" id="KW-0472">Membrane</keyword>
<evidence type="ECO:0000256" key="5">
    <source>
        <dbReference type="ARBA" id="ARBA00023242"/>
    </source>
</evidence>
<dbReference type="Gene3D" id="3.40.50.1820">
    <property type="entry name" value="alpha/beta hydrolase"/>
    <property type="match status" value="1"/>
</dbReference>
<evidence type="ECO:0000313" key="8">
    <source>
        <dbReference type="EMBL" id="GLC47785.1"/>
    </source>
</evidence>
<evidence type="ECO:0000256" key="3">
    <source>
        <dbReference type="ARBA" id="ARBA00022989"/>
    </source>
</evidence>
<proteinExistence type="inferred from homology"/>
<dbReference type="AlphaFoldDB" id="A0A9W6B9K1"/>
<feature type="compositionally biased region" description="Gly residues" evidence="7">
    <location>
        <begin position="286"/>
        <end position="299"/>
    </location>
</feature>
<protein>
    <submittedName>
        <fullName evidence="8">Uncharacterized protein</fullName>
    </submittedName>
</protein>
<evidence type="ECO:0000256" key="2">
    <source>
        <dbReference type="ARBA" id="ARBA00022692"/>
    </source>
</evidence>
<reference evidence="8 9" key="1">
    <citation type="journal article" date="2023" name="Commun. Biol.">
        <title>Reorganization of the ancestral sex-determining regions during the evolution of trioecy in Pleodorina starrii.</title>
        <authorList>
            <person name="Takahashi K."/>
            <person name="Suzuki S."/>
            <person name="Kawai-Toyooka H."/>
            <person name="Yamamoto K."/>
            <person name="Hamaji T."/>
            <person name="Ootsuki R."/>
            <person name="Yamaguchi H."/>
            <person name="Kawachi M."/>
            <person name="Higashiyama T."/>
            <person name="Nozaki H."/>
        </authorList>
    </citation>
    <scope>NUCLEOTIDE SEQUENCE [LARGE SCALE GENOMIC DNA]</scope>
    <source>
        <strain evidence="8 9">NIES-4479</strain>
    </source>
</reference>
<evidence type="ECO:0000313" key="9">
    <source>
        <dbReference type="Proteomes" id="UP001165080"/>
    </source>
</evidence>
<dbReference type="EMBL" id="BRXU01000001">
    <property type="protein sequence ID" value="GLC47785.1"/>
    <property type="molecule type" value="Genomic_DNA"/>
</dbReference>
<dbReference type="OrthoDB" id="77878at2759"/>
<accession>A0A9W6B9K1</accession>
<dbReference type="PANTHER" id="PTHR12265:SF30">
    <property type="entry name" value="TRANSMEMBRANE PROTEIN 53"/>
    <property type="match status" value="1"/>
</dbReference>
<dbReference type="InterPro" id="IPR008547">
    <property type="entry name" value="DUF829_TMEM53"/>
</dbReference>
<dbReference type="InterPro" id="IPR029058">
    <property type="entry name" value="AB_hydrolase_fold"/>
</dbReference>
<evidence type="ECO:0000256" key="7">
    <source>
        <dbReference type="SAM" id="MobiDB-lite"/>
    </source>
</evidence>
<dbReference type="Pfam" id="PF05705">
    <property type="entry name" value="DUF829"/>
    <property type="match status" value="1"/>
</dbReference>